<dbReference type="EMBL" id="PJOS01000004">
    <property type="protein sequence ID" value="PKT74384.1"/>
    <property type="molecule type" value="Genomic_DNA"/>
</dbReference>
<sequence length="170" mass="17513">MHALKKNRPLRRVTLAAAATVTGFVLLLSLKPHTPPAPAEASSSVGRSSTAAPGDSSGNTPESDSGGSAGTSGGSKSTGSKTVTGDTVQTRWGPVQVRITLKDGRITESAAVVYPSDNPRDQEINSYAIPQLRRETLAAQSARIDSVSGATYTSDGYRQSLQSALDSAGL</sequence>
<proteinExistence type="predicted"/>
<dbReference type="Pfam" id="PF04205">
    <property type="entry name" value="FMN_bind"/>
    <property type="match status" value="1"/>
</dbReference>
<feature type="compositionally biased region" description="Low complexity" evidence="1">
    <location>
        <begin position="74"/>
        <end position="88"/>
    </location>
</feature>
<dbReference type="GO" id="GO:0016020">
    <property type="term" value="C:membrane"/>
    <property type="evidence" value="ECO:0007669"/>
    <property type="project" value="InterPro"/>
</dbReference>
<dbReference type="GO" id="GO:0010181">
    <property type="term" value="F:FMN binding"/>
    <property type="evidence" value="ECO:0007669"/>
    <property type="project" value="InterPro"/>
</dbReference>
<keyword evidence="4" id="KW-1185">Reference proteome</keyword>
<dbReference type="Gene3D" id="3.90.1010.20">
    <property type="match status" value="1"/>
</dbReference>
<evidence type="ECO:0000313" key="3">
    <source>
        <dbReference type="EMBL" id="PKT74384.1"/>
    </source>
</evidence>
<dbReference type="OrthoDB" id="8099475at2"/>
<gene>
    <name evidence="3" type="ORF">CW362_03670</name>
</gene>
<reference evidence="3 4" key="1">
    <citation type="submission" date="2017-12" db="EMBL/GenBank/DDBJ databases">
        <title>Streptomyces populusis sp. nov., a novel endophytic actinobacterium isolated from stems of Populus adenopoda Maxim.</title>
        <authorList>
            <person name="Wang Z."/>
        </authorList>
    </citation>
    <scope>NUCLEOTIDE SEQUENCE [LARGE SCALE GENOMIC DNA]</scope>
    <source>
        <strain evidence="3 4">A249</strain>
    </source>
</reference>
<accession>A0A2I0SWS6</accession>
<comment type="caution">
    <text evidence="3">The sequence shown here is derived from an EMBL/GenBank/DDBJ whole genome shotgun (WGS) entry which is preliminary data.</text>
</comment>
<dbReference type="AlphaFoldDB" id="A0A2I0SWS6"/>
<protein>
    <submittedName>
        <fullName evidence="3">FMN-binding protein</fullName>
    </submittedName>
</protein>
<dbReference type="InterPro" id="IPR007329">
    <property type="entry name" value="FMN-bd"/>
</dbReference>
<evidence type="ECO:0000256" key="1">
    <source>
        <dbReference type="SAM" id="MobiDB-lite"/>
    </source>
</evidence>
<dbReference type="SMART" id="SM00900">
    <property type="entry name" value="FMN_bind"/>
    <property type="match status" value="1"/>
</dbReference>
<dbReference type="Proteomes" id="UP000236178">
    <property type="component" value="Unassembled WGS sequence"/>
</dbReference>
<dbReference type="RefSeq" id="WP_103547869.1">
    <property type="nucleotide sequence ID" value="NZ_JBHJSK010000010.1"/>
</dbReference>
<name>A0A2I0SWS6_9ACTN</name>
<evidence type="ECO:0000259" key="2">
    <source>
        <dbReference type="SMART" id="SM00900"/>
    </source>
</evidence>
<feature type="region of interest" description="Disordered" evidence="1">
    <location>
        <begin position="31"/>
        <end position="92"/>
    </location>
</feature>
<feature type="compositionally biased region" description="Polar residues" evidence="1">
    <location>
        <begin position="41"/>
        <end position="62"/>
    </location>
</feature>
<organism evidence="3 4">
    <name type="scientific">Streptomyces populi</name>
    <dbReference type="NCBI Taxonomy" id="2058924"/>
    <lineage>
        <taxon>Bacteria</taxon>
        <taxon>Bacillati</taxon>
        <taxon>Actinomycetota</taxon>
        <taxon>Actinomycetes</taxon>
        <taxon>Kitasatosporales</taxon>
        <taxon>Streptomycetaceae</taxon>
        <taxon>Streptomyces</taxon>
    </lineage>
</organism>
<evidence type="ECO:0000313" key="4">
    <source>
        <dbReference type="Proteomes" id="UP000236178"/>
    </source>
</evidence>
<feature type="domain" description="FMN-binding" evidence="2">
    <location>
        <begin position="90"/>
        <end position="168"/>
    </location>
</feature>